<evidence type="ECO:0000313" key="2">
    <source>
        <dbReference type="EMBL" id="KAF7292144.1"/>
    </source>
</evidence>
<evidence type="ECO:0000313" key="3">
    <source>
        <dbReference type="Proteomes" id="UP000636479"/>
    </source>
</evidence>
<dbReference type="RefSeq" id="XP_037214871.1">
    <property type="nucleotide sequence ID" value="XM_037368903.1"/>
</dbReference>
<dbReference type="EMBL" id="JACAZF010000012">
    <property type="protein sequence ID" value="KAF7292144.1"/>
    <property type="molecule type" value="Genomic_DNA"/>
</dbReference>
<keyword evidence="1" id="KW-0472">Membrane</keyword>
<keyword evidence="1" id="KW-0812">Transmembrane</keyword>
<feature type="transmembrane region" description="Helical" evidence="1">
    <location>
        <begin position="68"/>
        <end position="88"/>
    </location>
</feature>
<reference evidence="2" key="1">
    <citation type="submission" date="2020-05" db="EMBL/GenBank/DDBJ databases">
        <title>Mycena genomes resolve the evolution of fungal bioluminescence.</title>
        <authorList>
            <person name="Tsai I.J."/>
        </authorList>
    </citation>
    <scope>NUCLEOTIDE SEQUENCE</scope>
    <source>
        <strain evidence="2">171206Taipei</strain>
    </source>
</reference>
<proteinExistence type="predicted"/>
<keyword evidence="1" id="KW-1133">Transmembrane helix</keyword>
<dbReference type="Proteomes" id="UP000636479">
    <property type="component" value="Unassembled WGS sequence"/>
</dbReference>
<accession>A0A8H6S3C0</accession>
<dbReference type="OrthoDB" id="3250682at2759"/>
<gene>
    <name evidence="2" type="ORF">MIND_01241400</name>
</gene>
<feature type="transmembrane region" description="Helical" evidence="1">
    <location>
        <begin position="12"/>
        <end position="38"/>
    </location>
</feature>
<feature type="transmembrane region" description="Helical" evidence="1">
    <location>
        <begin position="116"/>
        <end position="135"/>
    </location>
</feature>
<sequence>MALRNVSVLFAMLLNLALGSVLYGIYILLFLVSTYLFVHSRQVPSPRHGTASWGSRASRTVMALKSPIFVSSLVLWLGITTTWTVTVYDSFQAFVLYHDGLNADGYFHRFSRTSGIVKNTAIALSLAIGDAMIIYRLSVVWPNRKILSLAVLSFVGLLISLIATIVNVTKIQSTSRNVGSYDLGIIQAFSIIFPVFSVVTPVYCTALISYRMYTVGSAAGDHIVDERSLSYFAIILVESSVLYT</sequence>
<organism evidence="2 3">
    <name type="scientific">Mycena indigotica</name>
    <dbReference type="NCBI Taxonomy" id="2126181"/>
    <lineage>
        <taxon>Eukaryota</taxon>
        <taxon>Fungi</taxon>
        <taxon>Dikarya</taxon>
        <taxon>Basidiomycota</taxon>
        <taxon>Agaricomycotina</taxon>
        <taxon>Agaricomycetes</taxon>
        <taxon>Agaricomycetidae</taxon>
        <taxon>Agaricales</taxon>
        <taxon>Marasmiineae</taxon>
        <taxon>Mycenaceae</taxon>
        <taxon>Mycena</taxon>
    </lineage>
</organism>
<keyword evidence="3" id="KW-1185">Reference proteome</keyword>
<dbReference type="GeneID" id="59351419"/>
<feature type="transmembrane region" description="Helical" evidence="1">
    <location>
        <begin position="186"/>
        <end position="208"/>
    </location>
</feature>
<dbReference type="AlphaFoldDB" id="A0A8H6S3C0"/>
<name>A0A8H6S3C0_9AGAR</name>
<protein>
    <submittedName>
        <fullName evidence="2">Uncharacterized protein</fullName>
    </submittedName>
</protein>
<evidence type="ECO:0000256" key="1">
    <source>
        <dbReference type="SAM" id="Phobius"/>
    </source>
</evidence>
<comment type="caution">
    <text evidence="2">The sequence shown here is derived from an EMBL/GenBank/DDBJ whole genome shotgun (WGS) entry which is preliminary data.</text>
</comment>
<feature type="transmembrane region" description="Helical" evidence="1">
    <location>
        <begin position="147"/>
        <end position="166"/>
    </location>
</feature>